<keyword evidence="7" id="KW-0677">Repeat</keyword>
<evidence type="ECO:0000313" key="12">
    <source>
        <dbReference type="EMBL" id="OEG00026.1"/>
    </source>
</evidence>
<feature type="domain" description="4Fe-4S ferredoxin-type" evidence="11">
    <location>
        <begin position="7"/>
        <end position="36"/>
    </location>
</feature>
<evidence type="ECO:0000256" key="9">
    <source>
        <dbReference type="ARBA" id="ARBA00023004"/>
    </source>
</evidence>
<evidence type="ECO:0000259" key="11">
    <source>
        <dbReference type="PROSITE" id="PS51379"/>
    </source>
</evidence>
<dbReference type="OrthoDB" id="9779457at2"/>
<dbReference type="GO" id="GO:0009061">
    <property type="term" value="P:anaerobic respiration"/>
    <property type="evidence" value="ECO:0007669"/>
    <property type="project" value="TreeGrafter"/>
</dbReference>
<proteinExistence type="predicted"/>
<evidence type="ECO:0000256" key="10">
    <source>
        <dbReference type="ARBA" id="ARBA00023014"/>
    </source>
</evidence>
<sequence length="508" mass="58381">MKIKAQIAMVMNLDKCIGCHTCSVTCKNTWTNRSGAEYMWYNNVETKPGIGYPMEWENQDHYKGGWILKNGKLELKAGNRLSKLANIFYNPNLPTIDDYYEPWTYDYETLTKSPRKKNQPVARPKSLITGETMELKWGPNWEDDLAGAHETGKRDYNFKGIEEEIRLEFEQAFMMHLPRICEHCLNPSCVASCPSGAIYKRDEDGIVLVDQEECRSWRFCMSGCPYKKVYFNWKTQKAEKCTLCFPRIEVGLPTVCSETCTGRIRYIGVLLYDADRVKEVASTPNEKDLYKEQLSLFLDPFDPEVIEQAKRDGITEDWLEAARKSPIYKLAIKYQLALPLHPEYRTLPMIWYVPPLSPIMNLFEGQGSVSDPSDIFPAIDEMRIPIQYLANLLTAGDGDVVKAVLKRMAVMRQVMRAKNIGKEFDQSMIKELGLTEEIIEEMYRLLAIAKYDDRFVIPTAHKEEYMNLYVEQGSTGYGDIGQSCDTCMNDSHFDSSSFFLQIGEKNGK</sequence>
<keyword evidence="10" id="KW-0411">Iron-sulfur</keyword>
<comment type="cofactor">
    <cofactor evidence="2">
        <name>[4Fe-4S] cluster</name>
        <dbReference type="ChEBI" id="CHEBI:49883"/>
    </cofactor>
</comment>
<protein>
    <submittedName>
        <fullName evidence="12">Nitrate reductase subunit beta</fullName>
    </submittedName>
</protein>
<evidence type="ECO:0000256" key="2">
    <source>
        <dbReference type="ARBA" id="ARBA00001966"/>
    </source>
</evidence>
<dbReference type="GO" id="GO:0030313">
    <property type="term" value="C:cell envelope"/>
    <property type="evidence" value="ECO:0007669"/>
    <property type="project" value="UniProtKB-SubCell"/>
</dbReference>
<evidence type="ECO:0000256" key="1">
    <source>
        <dbReference type="ARBA" id="ARBA00001927"/>
    </source>
</evidence>
<evidence type="ECO:0000313" key="13">
    <source>
        <dbReference type="Proteomes" id="UP000243739"/>
    </source>
</evidence>
<feature type="domain" description="4Fe-4S ferredoxin-type" evidence="11">
    <location>
        <begin position="172"/>
        <end position="203"/>
    </location>
</feature>
<dbReference type="EMBL" id="MIJF01000009">
    <property type="protein sequence ID" value="OEG00026.1"/>
    <property type="molecule type" value="Genomic_DNA"/>
</dbReference>
<dbReference type="CDD" id="cd10557">
    <property type="entry name" value="NarH_beta-like"/>
    <property type="match status" value="1"/>
</dbReference>
<keyword evidence="4" id="KW-0813">Transport</keyword>
<accession>A0A1D2YWK1</accession>
<dbReference type="GO" id="GO:0051539">
    <property type="term" value="F:4 iron, 4 sulfur cluster binding"/>
    <property type="evidence" value="ECO:0007669"/>
    <property type="project" value="UniProtKB-KW"/>
</dbReference>
<dbReference type="SUPFAM" id="SSF54862">
    <property type="entry name" value="4Fe-4S ferredoxins"/>
    <property type="match status" value="1"/>
</dbReference>
<comment type="subcellular location">
    <subcellularLocation>
        <location evidence="3">Cell envelope</location>
    </subcellularLocation>
</comment>
<dbReference type="PROSITE" id="PS51379">
    <property type="entry name" value="4FE4S_FER_2"/>
    <property type="match status" value="3"/>
</dbReference>
<dbReference type="PANTHER" id="PTHR43518">
    <property type="entry name" value="NITRATE REDUCTASE BETA SUBUNIT"/>
    <property type="match status" value="1"/>
</dbReference>
<evidence type="ECO:0000256" key="3">
    <source>
        <dbReference type="ARBA" id="ARBA00004196"/>
    </source>
</evidence>
<feature type="domain" description="4Fe-4S ferredoxin-type" evidence="11">
    <location>
        <begin position="205"/>
        <end position="234"/>
    </location>
</feature>
<reference evidence="12 13" key="1">
    <citation type="submission" date="2016-09" db="EMBL/GenBank/DDBJ databases">
        <title>Draft genome sequence for the type strain of Vulcanibacillus modesticaldus BR, a strictly anaerobic, moderately thermophilic, and nitrate-reducing bacterium from deep sea-hydrothermal vents of the Mid-Atlantic Ridge.</title>
        <authorList>
            <person name="Abin C.A."/>
            <person name="Hollibaugh J.T."/>
        </authorList>
    </citation>
    <scope>NUCLEOTIDE SEQUENCE [LARGE SCALE GENOMIC DNA]</scope>
    <source>
        <strain evidence="12 13">BR</strain>
    </source>
</reference>
<dbReference type="AlphaFoldDB" id="A0A1D2YWK1"/>
<dbReference type="Proteomes" id="UP000243739">
    <property type="component" value="Unassembled WGS sequence"/>
</dbReference>
<dbReference type="STRING" id="337097.BHF71_06595"/>
<evidence type="ECO:0000256" key="6">
    <source>
        <dbReference type="ARBA" id="ARBA00022723"/>
    </source>
</evidence>
<dbReference type="Pfam" id="PF14711">
    <property type="entry name" value="Nitr_red_bet_C"/>
    <property type="match status" value="1"/>
</dbReference>
<evidence type="ECO:0000256" key="4">
    <source>
        <dbReference type="ARBA" id="ARBA00022448"/>
    </source>
</evidence>
<dbReference type="GO" id="GO:0009055">
    <property type="term" value="F:electron transfer activity"/>
    <property type="evidence" value="ECO:0007669"/>
    <property type="project" value="TreeGrafter"/>
</dbReference>
<evidence type="ECO:0000256" key="5">
    <source>
        <dbReference type="ARBA" id="ARBA00022485"/>
    </source>
</evidence>
<name>A0A1D2YWK1_9BACI</name>
<evidence type="ECO:0000256" key="7">
    <source>
        <dbReference type="ARBA" id="ARBA00022737"/>
    </source>
</evidence>
<keyword evidence="9" id="KW-0408">Iron</keyword>
<dbReference type="GO" id="GO:0008940">
    <property type="term" value="F:nitrate reductase activity"/>
    <property type="evidence" value="ECO:0007669"/>
    <property type="project" value="InterPro"/>
</dbReference>
<evidence type="ECO:0000256" key="8">
    <source>
        <dbReference type="ARBA" id="ARBA00022982"/>
    </source>
</evidence>
<dbReference type="InterPro" id="IPR006547">
    <property type="entry name" value="NO3_Rdtase_bsu"/>
</dbReference>
<comment type="cofactor">
    <cofactor evidence="1">
        <name>[3Fe-4S] cluster</name>
        <dbReference type="ChEBI" id="CHEBI:21137"/>
    </cofactor>
</comment>
<keyword evidence="5" id="KW-0004">4Fe-4S</keyword>
<dbReference type="Gene3D" id="3.30.70.20">
    <property type="match status" value="4"/>
</dbReference>
<keyword evidence="13" id="KW-1185">Reference proteome</keyword>
<dbReference type="GO" id="GO:0042126">
    <property type="term" value="P:nitrate metabolic process"/>
    <property type="evidence" value="ECO:0007669"/>
    <property type="project" value="InterPro"/>
</dbReference>
<dbReference type="InterPro" id="IPR029263">
    <property type="entry name" value="Nitr_red_bet_C"/>
</dbReference>
<organism evidence="12 13">
    <name type="scientific">Vulcanibacillus modesticaldus</name>
    <dbReference type="NCBI Taxonomy" id="337097"/>
    <lineage>
        <taxon>Bacteria</taxon>
        <taxon>Bacillati</taxon>
        <taxon>Bacillota</taxon>
        <taxon>Bacilli</taxon>
        <taxon>Bacillales</taxon>
        <taxon>Bacillaceae</taxon>
        <taxon>Vulcanibacillus</taxon>
    </lineage>
</organism>
<dbReference type="NCBIfam" id="TIGR01660">
    <property type="entry name" value="narH"/>
    <property type="match status" value="1"/>
</dbReference>
<dbReference type="GO" id="GO:0009325">
    <property type="term" value="C:nitrate reductase complex"/>
    <property type="evidence" value="ECO:0007669"/>
    <property type="project" value="InterPro"/>
</dbReference>
<dbReference type="GO" id="GO:0016020">
    <property type="term" value="C:membrane"/>
    <property type="evidence" value="ECO:0007669"/>
    <property type="project" value="TreeGrafter"/>
</dbReference>
<keyword evidence="6" id="KW-0479">Metal-binding</keyword>
<dbReference type="GO" id="GO:0046872">
    <property type="term" value="F:metal ion binding"/>
    <property type="evidence" value="ECO:0007669"/>
    <property type="project" value="UniProtKB-KW"/>
</dbReference>
<keyword evidence="8" id="KW-0249">Electron transport</keyword>
<dbReference type="PANTHER" id="PTHR43518:SF1">
    <property type="entry name" value="RESPIRATORY NITRATE REDUCTASE 1 BETA CHAIN"/>
    <property type="match status" value="1"/>
</dbReference>
<comment type="caution">
    <text evidence="12">The sequence shown here is derived from an EMBL/GenBank/DDBJ whole genome shotgun (WGS) entry which is preliminary data.</text>
</comment>
<dbReference type="FunFam" id="3.30.70.20:FF:000008">
    <property type="entry name" value="Respiratory nitrate reductase beta subunit"/>
    <property type="match status" value="1"/>
</dbReference>
<dbReference type="RefSeq" id="WP_069656084.1">
    <property type="nucleotide sequence ID" value="NZ_MIJF01000009.1"/>
</dbReference>
<dbReference type="Pfam" id="PF13247">
    <property type="entry name" value="Fer4_11"/>
    <property type="match status" value="1"/>
</dbReference>
<dbReference type="InterPro" id="IPR017896">
    <property type="entry name" value="4Fe4S_Fe-S-bd"/>
</dbReference>
<gene>
    <name evidence="12" type="ORF">BHF71_06595</name>
</gene>
<dbReference type="FunFam" id="3.30.70.20:FF:000010">
    <property type="entry name" value="Respiratory nitrate reductase beta subunit"/>
    <property type="match status" value="1"/>
</dbReference>